<sequence length="864" mass="94458">MVDENNGWCGVHFFVSVDVLLTFETVKLSDLEGRPGHPQRRIALVEGRAVPVTSYPAATLFLETLRASGNAVSVVAPWAPAVTASILRLFGWDAYGTCPLRPEPGLDAYRLSSVGCHVEAYGRAVVVVPAREKWDAALWPQTVEVRHAAGQPAASLALVRALSSCLRLAECRVRLPHTAVAAGAALTRAQLFAPYRFCIADTVAEVSRVALLINEHGGSLVTRCEDATHYVVPDPDTALLCTLQKPRLSTSHRERSSSSSTSTSSSNTSVDSSIENEDESILSDGEGENEIWVDDEEGEDAGNVDSPLAQMDQTVTLHEEETSNTTTNNDNKNKTKKKDNNLGSHLPVLPDISENQRASVSGASTGGLKMTTTTTTTSSSSSQTVTASTVTTRWLKDCVDGLLVYPPQVAHTSDDSSQWNISVLLLAVLLPPPDAEPISLSQINSIAEHYGFPPLQTSQTTGGVDLATILQKQWGTALRIEVKGEDLFLSHPPIPSNEDGYELKRQFEFIADAFCDTWSTAMRNKRLRNTIETGTQTAVVVTAVAETNTDAIPTFLESTSVEAQPQGRTLLKRALAPTEWAKELDFSYPTSTTSRPVESLVASESTNGLAVVTEPPPVWETSPETYKANISSEESKGIGVLQTHDDVKETTIIDKVKEPEDDNNEYMMCFIPTDGLGSDQETLDKDSLLRQPPFRNYPMKLTIDERGIHCLFVTSLDAKRFRQEGYAEVRNRFLPILPEYESENLSSMGSRKRRRSRSPVIKKSGSSSSRSSRKDSSSSGHNSQSQYGFSDARKSGDIVTSGELSKSDMELLNEIGATYDFALQKVDVVEHYALNDLADPVYRKQQHQLLRVVAKLKYIKANSV</sequence>
<feature type="compositionally biased region" description="Low complexity" evidence="1">
    <location>
        <begin position="758"/>
        <end position="770"/>
    </location>
</feature>
<accession>A0A1X0P4I3</accession>
<feature type="compositionally biased region" description="Low complexity" evidence="1">
    <location>
        <begin position="257"/>
        <end position="273"/>
    </location>
</feature>
<dbReference type="InterPro" id="IPR036420">
    <property type="entry name" value="BRCT_dom_sf"/>
</dbReference>
<comment type="caution">
    <text evidence="2">The sequence shown here is derived from an EMBL/GenBank/DDBJ whole genome shotgun (WGS) entry which is preliminary data.</text>
</comment>
<protein>
    <submittedName>
        <fullName evidence="2">Repressor activator protein 1</fullName>
    </submittedName>
</protein>
<dbReference type="Proteomes" id="UP000192257">
    <property type="component" value="Unassembled WGS sequence"/>
</dbReference>
<dbReference type="SUPFAM" id="SSF52113">
    <property type="entry name" value="BRCT domain"/>
    <property type="match status" value="1"/>
</dbReference>
<evidence type="ECO:0000313" key="2">
    <source>
        <dbReference type="EMBL" id="ORC91846.1"/>
    </source>
</evidence>
<dbReference type="AlphaFoldDB" id="A0A1X0P4I3"/>
<dbReference type="VEuPathDB" id="TriTrypDB:TM35_000054420"/>
<feature type="region of interest" description="Disordered" evidence="1">
    <location>
        <begin position="744"/>
        <end position="794"/>
    </location>
</feature>
<evidence type="ECO:0000313" key="3">
    <source>
        <dbReference type="Proteomes" id="UP000192257"/>
    </source>
</evidence>
<proteinExistence type="predicted"/>
<organism evidence="2 3">
    <name type="scientific">Trypanosoma theileri</name>
    <dbReference type="NCBI Taxonomy" id="67003"/>
    <lineage>
        <taxon>Eukaryota</taxon>
        <taxon>Discoba</taxon>
        <taxon>Euglenozoa</taxon>
        <taxon>Kinetoplastea</taxon>
        <taxon>Metakinetoplastina</taxon>
        <taxon>Trypanosomatida</taxon>
        <taxon>Trypanosomatidae</taxon>
        <taxon>Trypanosoma</taxon>
    </lineage>
</organism>
<dbReference type="RefSeq" id="XP_028885912.1">
    <property type="nucleotide sequence ID" value="XM_029023097.1"/>
</dbReference>
<dbReference type="EMBL" id="NBCO01000005">
    <property type="protein sequence ID" value="ORC91846.1"/>
    <property type="molecule type" value="Genomic_DNA"/>
</dbReference>
<feature type="compositionally biased region" description="Low complexity" evidence="1">
    <location>
        <begin position="371"/>
        <end position="380"/>
    </location>
</feature>
<dbReference type="GeneID" id="39982877"/>
<reference evidence="2 3" key="1">
    <citation type="submission" date="2017-03" db="EMBL/GenBank/DDBJ databases">
        <title>An alternative strategy for trypanosome survival in the mammalian bloodstream revealed through genome and transcriptome analysis of the ubiquitous bovine parasite Trypanosoma (Megatrypanum) theileri.</title>
        <authorList>
            <person name="Kelly S."/>
            <person name="Ivens A."/>
            <person name="Mott A."/>
            <person name="O'Neill E."/>
            <person name="Emms D."/>
            <person name="Macleod O."/>
            <person name="Voorheis P."/>
            <person name="Matthews J."/>
            <person name="Matthews K."/>
            <person name="Carrington M."/>
        </authorList>
    </citation>
    <scope>NUCLEOTIDE SEQUENCE [LARGE SCALE GENOMIC DNA]</scope>
    <source>
        <strain evidence="2">Edinburgh</strain>
    </source>
</reference>
<feature type="region of interest" description="Disordered" evidence="1">
    <location>
        <begin position="247"/>
        <end position="288"/>
    </location>
</feature>
<gene>
    <name evidence="2" type="ORF">TM35_000054420</name>
</gene>
<name>A0A1X0P4I3_9TRYP</name>
<feature type="region of interest" description="Disordered" evidence="1">
    <location>
        <begin position="318"/>
        <end position="380"/>
    </location>
</feature>
<feature type="compositionally biased region" description="Polar residues" evidence="1">
    <location>
        <begin position="353"/>
        <end position="363"/>
    </location>
</feature>
<dbReference type="OrthoDB" id="244941at2759"/>
<feature type="compositionally biased region" description="Acidic residues" evidence="1">
    <location>
        <begin position="274"/>
        <end position="288"/>
    </location>
</feature>
<evidence type="ECO:0000256" key="1">
    <source>
        <dbReference type="SAM" id="MobiDB-lite"/>
    </source>
</evidence>
<keyword evidence="3" id="KW-1185">Reference proteome</keyword>